<evidence type="ECO:0000313" key="9">
    <source>
        <dbReference type="EMBL" id="GGK49603.1"/>
    </source>
</evidence>
<dbReference type="NCBIfam" id="TIGR01413">
    <property type="entry name" value="Dyp_perox_fam"/>
    <property type="match status" value="1"/>
</dbReference>
<proteinExistence type="inferred from homology"/>
<evidence type="ECO:0000256" key="3">
    <source>
        <dbReference type="ARBA" id="ARBA00022723"/>
    </source>
</evidence>
<comment type="caution">
    <text evidence="9">The sequence shown here is derived from an EMBL/GenBank/DDBJ whole genome shotgun (WGS) entry which is preliminary data.</text>
</comment>
<organism evidence="9 10">
    <name type="scientific">Nocardia camponoti</name>
    <dbReference type="NCBI Taxonomy" id="1616106"/>
    <lineage>
        <taxon>Bacteria</taxon>
        <taxon>Bacillati</taxon>
        <taxon>Actinomycetota</taxon>
        <taxon>Actinomycetes</taxon>
        <taxon>Mycobacteriales</taxon>
        <taxon>Nocardiaceae</taxon>
        <taxon>Nocardia</taxon>
    </lineage>
</organism>
<keyword evidence="2 9" id="KW-0575">Peroxidase</keyword>
<keyword evidence="5" id="KW-0408">Iron</keyword>
<dbReference type="Pfam" id="PF04261">
    <property type="entry name" value="Dyp_perox_N"/>
    <property type="match status" value="1"/>
</dbReference>
<comment type="similarity">
    <text evidence="6">Belongs to the DyP-type peroxidase family.</text>
</comment>
<dbReference type="GO" id="GO:0020037">
    <property type="term" value="F:heme binding"/>
    <property type="evidence" value="ECO:0007669"/>
    <property type="project" value="InterPro"/>
</dbReference>
<comment type="cofactor">
    <cofactor evidence="1">
        <name>heme b</name>
        <dbReference type="ChEBI" id="CHEBI:60344"/>
    </cofactor>
</comment>
<evidence type="ECO:0000259" key="8">
    <source>
        <dbReference type="Pfam" id="PF20628"/>
    </source>
</evidence>
<dbReference type="EMBL" id="BMMW01000002">
    <property type="protein sequence ID" value="GGK49603.1"/>
    <property type="molecule type" value="Genomic_DNA"/>
</dbReference>
<accession>A0A917QH44</accession>
<evidence type="ECO:0000259" key="7">
    <source>
        <dbReference type="Pfam" id="PF04261"/>
    </source>
</evidence>
<dbReference type="AlphaFoldDB" id="A0A917QH44"/>
<sequence length="355" mass="38493">MAEPQRVLEPLTAAAIFLVVTIDEGGEAAVRDLLTQHPALQKSVGFRNPDTELNLVIGIGSDAWDRLFTGTKPRELHKLPAYDGPKHTAPSTPGDLLFHIRGEDHGPCFELAKMIATSLRGYATVVEETAGFRYYDKRDLLGFVDGTANPIGDEAVQSVYICPELDPDFVGGSYVVTQKYTHPLEKWEALTIEEQERVIGRTKLSDYELPDSVKPPSSHIIMNTINDPDGVQRQIVRANMPFGTVGTAYFGTFYIAYCNTPSVIERMLERMFLGTADAPYDRILDFSVAQSGSLFFVPPIEFFGNLPAAPADVANESDPVVIPAFEPVIRANAAAEGSGPAAGSLGIGSMKGSQA</sequence>
<evidence type="ECO:0000256" key="4">
    <source>
        <dbReference type="ARBA" id="ARBA00023002"/>
    </source>
</evidence>
<name>A0A917QH44_9NOCA</name>
<dbReference type="GO" id="GO:0004601">
    <property type="term" value="F:peroxidase activity"/>
    <property type="evidence" value="ECO:0007669"/>
    <property type="project" value="UniProtKB-KW"/>
</dbReference>
<feature type="domain" description="Dyp-type peroxidase C-terminal" evidence="8">
    <location>
        <begin position="136"/>
        <end position="301"/>
    </location>
</feature>
<dbReference type="InterPro" id="IPR011008">
    <property type="entry name" value="Dimeric_a/b-barrel"/>
</dbReference>
<keyword evidence="3" id="KW-0479">Metal-binding</keyword>
<feature type="domain" description="Dyp-type peroxidase N-terminal" evidence="7">
    <location>
        <begin position="5"/>
        <end position="133"/>
    </location>
</feature>
<evidence type="ECO:0000256" key="5">
    <source>
        <dbReference type="ARBA" id="ARBA00023004"/>
    </source>
</evidence>
<dbReference type="PROSITE" id="PS51404">
    <property type="entry name" value="DYP_PEROXIDASE"/>
    <property type="match status" value="1"/>
</dbReference>
<keyword evidence="10" id="KW-1185">Reference proteome</keyword>
<dbReference type="PANTHER" id="PTHR30521:SF0">
    <property type="entry name" value="DYP-TYPE PEROXIDASE FAMILY PROTEIN"/>
    <property type="match status" value="1"/>
</dbReference>
<dbReference type="InterPro" id="IPR048327">
    <property type="entry name" value="Dyp_perox_N"/>
</dbReference>
<dbReference type="InterPro" id="IPR048328">
    <property type="entry name" value="Dyp_perox_C"/>
</dbReference>
<dbReference type="SUPFAM" id="SSF54909">
    <property type="entry name" value="Dimeric alpha+beta barrel"/>
    <property type="match status" value="1"/>
</dbReference>
<protein>
    <submittedName>
        <fullName evidence="9">Peroxidase</fullName>
    </submittedName>
</protein>
<dbReference type="GO" id="GO:0005829">
    <property type="term" value="C:cytosol"/>
    <property type="evidence" value="ECO:0007669"/>
    <property type="project" value="TreeGrafter"/>
</dbReference>
<dbReference type="Proteomes" id="UP000612956">
    <property type="component" value="Unassembled WGS sequence"/>
</dbReference>
<dbReference type="PANTHER" id="PTHR30521">
    <property type="entry name" value="DEFERROCHELATASE/PEROXIDASE"/>
    <property type="match status" value="1"/>
</dbReference>
<gene>
    <name evidence="9" type="ORF">GCM10011591_21310</name>
</gene>
<reference evidence="9" key="2">
    <citation type="submission" date="2020-09" db="EMBL/GenBank/DDBJ databases">
        <authorList>
            <person name="Sun Q."/>
            <person name="Zhou Y."/>
        </authorList>
    </citation>
    <scope>NUCLEOTIDE SEQUENCE</scope>
    <source>
        <strain evidence="9">CGMCC 4.7278</strain>
    </source>
</reference>
<reference evidence="9" key="1">
    <citation type="journal article" date="2014" name="Int. J. Syst. Evol. Microbiol.">
        <title>Complete genome sequence of Corynebacterium casei LMG S-19264T (=DSM 44701T), isolated from a smear-ripened cheese.</title>
        <authorList>
            <consortium name="US DOE Joint Genome Institute (JGI-PGF)"/>
            <person name="Walter F."/>
            <person name="Albersmeier A."/>
            <person name="Kalinowski J."/>
            <person name="Ruckert C."/>
        </authorList>
    </citation>
    <scope>NUCLEOTIDE SEQUENCE</scope>
    <source>
        <strain evidence="9">CGMCC 4.7278</strain>
    </source>
</reference>
<dbReference type="RefSeq" id="WP_188828748.1">
    <property type="nucleotide sequence ID" value="NZ_BMMW01000002.1"/>
</dbReference>
<evidence type="ECO:0000256" key="1">
    <source>
        <dbReference type="ARBA" id="ARBA00001970"/>
    </source>
</evidence>
<dbReference type="InterPro" id="IPR006314">
    <property type="entry name" value="Dyp_peroxidase"/>
</dbReference>
<evidence type="ECO:0000256" key="2">
    <source>
        <dbReference type="ARBA" id="ARBA00022559"/>
    </source>
</evidence>
<keyword evidence="4" id="KW-0560">Oxidoreductase</keyword>
<evidence type="ECO:0000313" key="10">
    <source>
        <dbReference type="Proteomes" id="UP000612956"/>
    </source>
</evidence>
<dbReference type="Pfam" id="PF20628">
    <property type="entry name" value="Dyp_perox_C"/>
    <property type="match status" value="1"/>
</dbReference>
<evidence type="ECO:0000256" key="6">
    <source>
        <dbReference type="ARBA" id="ARBA00025737"/>
    </source>
</evidence>
<dbReference type="GO" id="GO:0046872">
    <property type="term" value="F:metal ion binding"/>
    <property type="evidence" value="ECO:0007669"/>
    <property type="project" value="UniProtKB-KW"/>
</dbReference>